<name>A0A423D7Q0_9PSED</name>
<sequence>MLVQFWVFNLAQPFARDDHDIPTNKRMLVQAKRIAHQAFQAIALNGELDALFPDHKPQAGMIKTVLASKDQQAFPWNLAGWGVEDRFEVSGNKQTLFPTEVLTHHQCRKIKLPGAYGLWHGDATERHDRSWWPYGHGNRECERA</sequence>
<organism evidence="1 2">
    <name type="scientific">Pseudomonas vranovensis</name>
    <dbReference type="NCBI Taxonomy" id="321661"/>
    <lineage>
        <taxon>Bacteria</taxon>
        <taxon>Pseudomonadati</taxon>
        <taxon>Pseudomonadota</taxon>
        <taxon>Gammaproteobacteria</taxon>
        <taxon>Pseudomonadales</taxon>
        <taxon>Pseudomonadaceae</taxon>
        <taxon>Pseudomonas</taxon>
    </lineage>
</organism>
<keyword evidence="2" id="KW-1185">Reference proteome</keyword>
<evidence type="ECO:0000313" key="2">
    <source>
        <dbReference type="Proteomes" id="UP000285286"/>
    </source>
</evidence>
<evidence type="ECO:0000313" key="1">
    <source>
        <dbReference type="EMBL" id="ROL67551.1"/>
    </source>
</evidence>
<dbReference type="AlphaFoldDB" id="A0A423D7Q0"/>
<reference evidence="1 2" key="1">
    <citation type="submission" date="2016-10" db="EMBL/GenBank/DDBJ databases">
        <title>Comparative genome analysis of multiple Pseudomonas spp. focuses on biocontrol and plant growth promoting traits.</title>
        <authorList>
            <person name="Tao X.-Y."/>
            <person name="Taylor C.G."/>
        </authorList>
    </citation>
    <scope>NUCLEOTIDE SEQUENCE [LARGE SCALE GENOMIC DNA]</scope>
    <source>
        <strain evidence="1 2">15D11</strain>
    </source>
</reference>
<protein>
    <submittedName>
        <fullName evidence="1">Uncharacterized protein</fullName>
    </submittedName>
</protein>
<dbReference type="Proteomes" id="UP000285286">
    <property type="component" value="Unassembled WGS sequence"/>
</dbReference>
<proteinExistence type="predicted"/>
<gene>
    <name evidence="1" type="ORF">BHU25_18735</name>
</gene>
<dbReference type="EMBL" id="MOAM01000027">
    <property type="protein sequence ID" value="ROL67551.1"/>
    <property type="molecule type" value="Genomic_DNA"/>
</dbReference>
<comment type="caution">
    <text evidence="1">The sequence shown here is derived from an EMBL/GenBank/DDBJ whole genome shotgun (WGS) entry which is preliminary data.</text>
</comment>
<accession>A0A423D7Q0</accession>